<dbReference type="GO" id="GO:0006271">
    <property type="term" value="P:DNA strand elongation involved in DNA replication"/>
    <property type="evidence" value="ECO:0007669"/>
    <property type="project" value="TreeGrafter"/>
</dbReference>
<dbReference type="PANTHER" id="PTHR30478:SF0">
    <property type="entry name" value="BETA SLIDING CLAMP"/>
    <property type="match status" value="1"/>
</dbReference>
<keyword evidence="5 10" id="KW-0808">Transferase</keyword>
<protein>
    <recommendedName>
        <fullName evidence="3 10">Beta sliding clamp</fullName>
    </recommendedName>
</protein>
<dbReference type="InterPro" id="IPR001001">
    <property type="entry name" value="DNA_polIII_beta"/>
</dbReference>
<comment type="function">
    <text evidence="10">Confers DNA tethering and processivity to DNA polymerases and other proteins. Acts as a clamp, forming a ring around DNA (a reaction catalyzed by the clamp-loading complex) which diffuses in an ATP-independent manner freely and bidirectionally along dsDNA. Initially characterized for its ability to contact the catalytic subunit of DNA polymerase III (Pol III), a complex, multichain enzyme responsible for most of the replicative synthesis in bacteria; Pol III exhibits 3'-5' exonuclease proofreading activity. The beta chain is required for initiation of replication as well as for processivity of DNA replication.</text>
</comment>
<evidence type="ECO:0000256" key="5">
    <source>
        <dbReference type="ARBA" id="ARBA00022679"/>
    </source>
</evidence>
<accession>A0A430G2E5</accession>
<dbReference type="AlphaFoldDB" id="A0A430G2E5"/>
<name>A0A430G2E5_9SPHN</name>
<dbReference type="EMBL" id="QQYZ01000011">
    <property type="protein sequence ID" value="RSY83142.1"/>
    <property type="molecule type" value="Genomic_DNA"/>
</dbReference>
<keyword evidence="6 10" id="KW-0548">Nucleotidyltransferase</keyword>
<dbReference type="CDD" id="cd00140">
    <property type="entry name" value="beta_clamp"/>
    <property type="match status" value="1"/>
</dbReference>
<evidence type="ECO:0000256" key="1">
    <source>
        <dbReference type="ARBA" id="ARBA00004496"/>
    </source>
</evidence>
<keyword evidence="7 10" id="KW-0235">DNA replication</keyword>
<dbReference type="GO" id="GO:0003887">
    <property type="term" value="F:DNA-directed DNA polymerase activity"/>
    <property type="evidence" value="ECO:0007669"/>
    <property type="project" value="UniProtKB-UniRule"/>
</dbReference>
<comment type="subcellular location">
    <subcellularLocation>
        <location evidence="1 10">Cytoplasm</location>
    </subcellularLocation>
</comment>
<dbReference type="Gene3D" id="3.10.150.10">
    <property type="entry name" value="DNA Polymerase III, subunit A, domain 2"/>
    <property type="match status" value="1"/>
</dbReference>
<organism evidence="14 15">
    <name type="scientific">Sphingomonas koreensis</name>
    <dbReference type="NCBI Taxonomy" id="93064"/>
    <lineage>
        <taxon>Bacteria</taxon>
        <taxon>Pseudomonadati</taxon>
        <taxon>Pseudomonadota</taxon>
        <taxon>Alphaproteobacteria</taxon>
        <taxon>Sphingomonadales</taxon>
        <taxon>Sphingomonadaceae</taxon>
        <taxon>Sphingomonas</taxon>
    </lineage>
</organism>
<evidence type="ECO:0000256" key="9">
    <source>
        <dbReference type="ARBA" id="ARBA00023125"/>
    </source>
</evidence>
<dbReference type="InterPro" id="IPR022634">
    <property type="entry name" value="DNA_polIII_beta_N"/>
</dbReference>
<evidence type="ECO:0000256" key="10">
    <source>
        <dbReference type="PIRNR" id="PIRNR000804"/>
    </source>
</evidence>
<dbReference type="RefSeq" id="WP_126004715.1">
    <property type="nucleotide sequence ID" value="NZ_QQYZ01000011.1"/>
</dbReference>
<dbReference type="GO" id="GO:0009360">
    <property type="term" value="C:DNA polymerase III complex"/>
    <property type="evidence" value="ECO:0007669"/>
    <property type="project" value="InterPro"/>
</dbReference>
<evidence type="ECO:0000256" key="3">
    <source>
        <dbReference type="ARBA" id="ARBA00021035"/>
    </source>
</evidence>
<dbReference type="SUPFAM" id="SSF55979">
    <property type="entry name" value="DNA clamp"/>
    <property type="match status" value="3"/>
</dbReference>
<reference evidence="14 15" key="1">
    <citation type="submission" date="2018-07" db="EMBL/GenBank/DDBJ databases">
        <title>Genomic and Epidemiologic Investigation of an Indolent Hospital Outbreak.</title>
        <authorList>
            <person name="Johnson R.C."/>
            <person name="Deming C."/>
            <person name="Conlan S."/>
            <person name="Zellmer C.J."/>
            <person name="Michelin A.V."/>
            <person name="Lee-Lin S."/>
            <person name="Thomas P.J."/>
            <person name="Park M."/>
            <person name="Weingarten R.A."/>
            <person name="Less J."/>
            <person name="Dekker J.P."/>
            <person name="Frank K.M."/>
            <person name="Musser K.A."/>
            <person name="Mcquiston J.R."/>
            <person name="Henderson D.K."/>
            <person name="Lau A.F."/>
            <person name="Palmore T.N."/>
            <person name="Segre J.A."/>
        </authorList>
    </citation>
    <scope>NUCLEOTIDE SEQUENCE [LARGE SCALE GENOMIC DNA]</scope>
    <source>
        <strain evidence="14 15">SK-CDC1_0717</strain>
    </source>
</reference>
<evidence type="ECO:0000256" key="4">
    <source>
        <dbReference type="ARBA" id="ARBA00022490"/>
    </source>
</evidence>
<comment type="similarity">
    <text evidence="2 10">Belongs to the beta sliding clamp family.</text>
</comment>
<dbReference type="InterPro" id="IPR022635">
    <property type="entry name" value="DNA_polIII_beta_C"/>
</dbReference>
<feature type="domain" description="DNA polymerase III beta sliding clamp N-terminal" evidence="11">
    <location>
        <begin position="8"/>
        <end position="122"/>
    </location>
</feature>
<evidence type="ECO:0000256" key="2">
    <source>
        <dbReference type="ARBA" id="ARBA00010752"/>
    </source>
</evidence>
<dbReference type="Pfam" id="PF02767">
    <property type="entry name" value="DNA_pol3_beta_2"/>
    <property type="match status" value="1"/>
</dbReference>
<evidence type="ECO:0000256" key="7">
    <source>
        <dbReference type="ARBA" id="ARBA00022705"/>
    </source>
</evidence>
<dbReference type="GO" id="GO:0005737">
    <property type="term" value="C:cytoplasm"/>
    <property type="evidence" value="ECO:0007669"/>
    <property type="project" value="UniProtKB-SubCell"/>
</dbReference>
<evidence type="ECO:0000259" key="11">
    <source>
        <dbReference type="Pfam" id="PF00712"/>
    </source>
</evidence>
<dbReference type="PIRSF" id="PIRSF000804">
    <property type="entry name" value="DNA_pol_III_b"/>
    <property type="match status" value="1"/>
</dbReference>
<evidence type="ECO:0000259" key="13">
    <source>
        <dbReference type="Pfam" id="PF02768"/>
    </source>
</evidence>
<evidence type="ECO:0000256" key="8">
    <source>
        <dbReference type="ARBA" id="ARBA00022932"/>
    </source>
</evidence>
<keyword evidence="8 10" id="KW-0239">DNA-directed DNA polymerase</keyword>
<dbReference type="InterPro" id="IPR046938">
    <property type="entry name" value="DNA_clamp_sf"/>
</dbReference>
<dbReference type="GO" id="GO:0003677">
    <property type="term" value="F:DNA binding"/>
    <property type="evidence" value="ECO:0007669"/>
    <property type="project" value="UniProtKB-UniRule"/>
</dbReference>
<feature type="domain" description="DNA polymerase III beta sliding clamp central" evidence="12">
    <location>
        <begin position="138"/>
        <end position="248"/>
    </location>
</feature>
<feature type="domain" description="DNA polymerase III beta sliding clamp C-terminal" evidence="13">
    <location>
        <begin position="251"/>
        <end position="371"/>
    </location>
</feature>
<comment type="subunit">
    <text evidence="10">Forms a ring-shaped head-to-tail homodimer around DNA.</text>
</comment>
<gene>
    <name evidence="14" type="primary">dnaN</name>
    <name evidence="14" type="ORF">DAH66_12800</name>
</gene>
<dbReference type="Pfam" id="PF00712">
    <property type="entry name" value="DNA_pol3_beta"/>
    <property type="match status" value="1"/>
</dbReference>
<dbReference type="NCBIfam" id="TIGR00663">
    <property type="entry name" value="dnan"/>
    <property type="match status" value="1"/>
</dbReference>
<evidence type="ECO:0000313" key="15">
    <source>
        <dbReference type="Proteomes" id="UP000287746"/>
    </source>
</evidence>
<evidence type="ECO:0000313" key="14">
    <source>
        <dbReference type="EMBL" id="RSY83142.1"/>
    </source>
</evidence>
<dbReference type="GO" id="GO:0008408">
    <property type="term" value="F:3'-5' exonuclease activity"/>
    <property type="evidence" value="ECO:0007669"/>
    <property type="project" value="InterPro"/>
</dbReference>
<sequence>MGAAVLVFETDKLLPALREACEAVERRNAINVLHNVLIEADGEGVTLTTSDLDIMVRRAVPLESSNGAARFTVNALRLLAVVGAFQSGSQTAIEFDAGAAVVKSGRARTRFAVIPADDFPVIANSEATASFAVRGLALNQAFGAVRHAISTEETRYYLNGIFLHVRDGTLRFAATDGYRLAQLVTPLPDGAAEVPDCIIPTKTVDIMRKAAEVRGDAPIEIAVSAGKIVFDVEGFTLTSKLIDGTFPQYEQTIPSDIKVQAIVDRDAAVQASGRVLVATSDKVRAALLRFAPETLSFTVRSADHGDAVDEAGCDFDAKQPFEIGFNLRFLRDALQALDVDTVRFGMTDAAGPTLLTSNPPGALSLVLMPMRA</sequence>
<evidence type="ECO:0000256" key="6">
    <source>
        <dbReference type="ARBA" id="ARBA00022695"/>
    </source>
</evidence>
<dbReference type="PANTHER" id="PTHR30478">
    <property type="entry name" value="DNA POLYMERASE III SUBUNIT BETA"/>
    <property type="match status" value="1"/>
</dbReference>
<dbReference type="Proteomes" id="UP000287746">
    <property type="component" value="Unassembled WGS sequence"/>
</dbReference>
<keyword evidence="9" id="KW-0238">DNA-binding</keyword>
<evidence type="ECO:0000259" key="12">
    <source>
        <dbReference type="Pfam" id="PF02767"/>
    </source>
</evidence>
<dbReference type="Pfam" id="PF02768">
    <property type="entry name" value="DNA_pol3_beta_3"/>
    <property type="match status" value="1"/>
</dbReference>
<keyword evidence="4 10" id="KW-0963">Cytoplasm</keyword>
<comment type="caution">
    <text evidence="14">The sequence shown here is derived from an EMBL/GenBank/DDBJ whole genome shotgun (WGS) entry which is preliminary data.</text>
</comment>
<dbReference type="Gene3D" id="3.70.10.10">
    <property type="match status" value="1"/>
</dbReference>
<dbReference type="SMART" id="SM00480">
    <property type="entry name" value="POL3Bc"/>
    <property type="match status" value="1"/>
</dbReference>
<proteinExistence type="inferred from homology"/>
<dbReference type="InterPro" id="IPR022637">
    <property type="entry name" value="DNA_polIII_beta_cen"/>
</dbReference>